<dbReference type="Proteomes" id="UP000030170">
    <property type="component" value="Unassembled WGS sequence"/>
</dbReference>
<accession>A0A098TLR1</accession>
<gene>
    <name evidence="1" type="ORF">DO97_01380</name>
</gene>
<reference evidence="1 2" key="1">
    <citation type="journal article" date="2014" name="Mol. Ecol.">
        <title>Evolution of Synechococcus.</title>
        <authorList>
            <person name="Dvorak P."/>
            <person name="Casamatta D."/>
            <person name="Hasler P."/>
            <person name="Poulickova A."/>
            <person name="Ondrej V."/>
            <person name="Sanges R."/>
        </authorList>
    </citation>
    <scope>NUCLEOTIDE SEQUENCE [LARGE SCALE GENOMIC DNA]</scope>
    <source>
        <strain evidence="1 2">CAUP A 1101</strain>
    </source>
</reference>
<comment type="caution">
    <text evidence="1">The sequence shown here is derived from an EMBL/GenBank/DDBJ whole genome shotgun (WGS) entry which is preliminary data.</text>
</comment>
<dbReference type="STRING" id="1497020.DO97_01380"/>
<sequence>MAKKLILREFPFIGSATLEARLNILKSQRVELQRKLPSPLYWWQFPGGRKIFWNWLLVQDYLLHGDRPEHQRLLEEYLATLPESR</sequence>
<protein>
    <submittedName>
        <fullName evidence="1">Uncharacterized protein</fullName>
    </submittedName>
</protein>
<keyword evidence="2" id="KW-1185">Reference proteome</keyword>
<dbReference type="EMBL" id="JJML01000014">
    <property type="protein sequence ID" value="KGF73196.1"/>
    <property type="molecule type" value="Genomic_DNA"/>
</dbReference>
<proteinExistence type="predicted"/>
<name>A0A098TLR1_9CYAN</name>
<dbReference type="RefSeq" id="WP_036531851.1">
    <property type="nucleotide sequence ID" value="NZ_JJML01000014.1"/>
</dbReference>
<organism evidence="1 2">
    <name type="scientific">Neosynechococcus sphagnicola sy1</name>
    <dbReference type="NCBI Taxonomy" id="1497020"/>
    <lineage>
        <taxon>Bacteria</taxon>
        <taxon>Bacillati</taxon>
        <taxon>Cyanobacteriota</taxon>
        <taxon>Cyanophyceae</taxon>
        <taxon>Neosynechococcales</taxon>
        <taxon>Neosynechococcaceae</taxon>
        <taxon>Neosynechococcus</taxon>
    </lineage>
</organism>
<dbReference type="AlphaFoldDB" id="A0A098TLR1"/>
<evidence type="ECO:0000313" key="1">
    <source>
        <dbReference type="EMBL" id="KGF73196.1"/>
    </source>
</evidence>
<evidence type="ECO:0000313" key="2">
    <source>
        <dbReference type="Proteomes" id="UP000030170"/>
    </source>
</evidence>
<dbReference type="OrthoDB" id="574425at2"/>